<dbReference type="InterPro" id="IPR019775">
    <property type="entry name" value="WD40_repeat_CS"/>
</dbReference>
<protein>
    <submittedName>
        <fullName evidence="6">WD repeat-containing protein 44-like</fullName>
    </submittedName>
</protein>
<feature type="compositionally biased region" description="Low complexity" evidence="4">
    <location>
        <begin position="863"/>
        <end position="879"/>
    </location>
</feature>
<feature type="repeat" description="WD" evidence="3">
    <location>
        <begin position="400"/>
        <end position="433"/>
    </location>
</feature>
<feature type="compositionally biased region" description="Basic and acidic residues" evidence="4">
    <location>
        <begin position="361"/>
        <end position="371"/>
    </location>
</feature>
<dbReference type="Proteomes" id="UP000189703">
    <property type="component" value="Unplaced"/>
</dbReference>
<dbReference type="InterPro" id="IPR020472">
    <property type="entry name" value="WD40_PAC1"/>
</dbReference>
<keyword evidence="1 3" id="KW-0853">WD repeat</keyword>
<dbReference type="KEGG" id="nnu:104608316"/>
<feature type="compositionally biased region" description="Polar residues" evidence="4">
    <location>
        <begin position="446"/>
        <end position="460"/>
    </location>
</feature>
<dbReference type="GeneID" id="104608316"/>
<dbReference type="PROSITE" id="PS50294">
    <property type="entry name" value="WD_REPEATS_REGION"/>
    <property type="match status" value="3"/>
</dbReference>
<feature type="region of interest" description="Disordered" evidence="4">
    <location>
        <begin position="762"/>
        <end position="892"/>
    </location>
</feature>
<evidence type="ECO:0000256" key="3">
    <source>
        <dbReference type="PROSITE-ProRule" id="PRU00221"/>
    </source>
</evidence>
<feature type="repeat" description="WD" evidence="3">
    <location>
        <begin position="552"/>
        <end position="586"/>
    </location>
</feature>
<accession>A0A1U8Q8L6</accession>
<feature type="compositionally biased region" description="Polar residues" evidence="4">
    <location>
        <begin position="880"/>
        <end position="892"/>
    </location>
</feature>
<dbReference type="PROSITE" id="PS00678">
    <property type="entry name" value="WD_REPEATS_1"/>
    <property type="match status" value="2"/>
</dbReference>
<dbReference type="InterPro" id="IPR001680">
    <property type="entry name" value="WD40_rpt"/>
</dbReference>
<feature type="compositionally biased region" description="Low complexity" evidence="4">
    <location>
        <begin position="134"/>
        <end position="144"/>
    </location>
</feature>
<dbReference type="PANTHER" id="PTHR14221:SF41">
    <property type="entry name" value="TRANSDUCIN_WD40 REPEAT-LIKE SUPERFAMILY PROTEIN"/>
    <property type="match status" value="1"/>
</dbReference>
<dbReference type="SUPFAM" id="SSF50978">
    <property type="entry name" value="WD40 repeat-like"/>
    <property type="match status" value="1"/>
</dbReference>
<dbReference type="FunCoup" id="A0A1U8Q8L6">
    <property type="interactions" value="2427"/>
</dbReference>
<reference evidence="6" key="1">
    <citation type="submission" date="2025-08" db="UniProtKB">
        <authorList>
            <consortium name="RefSeq"/>
        </authorList>
    </citation>
    <scope>IDENTIFICATION</scope>
</reference>
<feature type="compositionally biased region" description="Low complexity" evidence="4">
    <location>
        <begin position="154"/>
        <end position="167"/>
    </location>
</feature>
<dbReference type="PROSITE" id="PS50082">
    <property type="entry name" value="WD_REPEATS_2"/>
    <property type="match status" value="3"/>
</dbReference>
<dbReference type="OrthoDB" id="408728at2759"/>
<evidence type="ECO:0000256" key="1">
    <source>
        <dbReference type="ARBA" id="ARBA00022574"/>
    </source>
</evidence>
<gene>
    <name evidence="6" type="primary">LOC104608316</name>
</gene>
<evidence type="ECO:0000256" key="2">
    <source>
        <dbReference type="ARBA" id="ARBA00022737"/>
    </source>
</evidence>
<dbReference type="RefSeq" id="XP_019055129.1">
    <property type="nucleotide sequence ID" value="XM_019199584.1"/>
</dbReference>
<feature type="region of interest" description="Disordered" evidence="4">
    <location>
        <begin position="121"/>
        <end position="167"/>
    </location>
</feature>
<dbReference type="Gene3D" id="2.130.10.10">
    <property type="entry name" value="YVTN repeat-like/Quinoprotein amine dehydrogenase"/>
    <property type="match status" value="1"/>
</dbReference>
<organism evidence="5 6">
    <name type="scientific">Nelumbo nucifera</name>
    <name type="common">Sacred lotus</name>
    <dbReference type="NCBI Taxonomy" id="4432"/>
    <lineage>
        <taxon>Eukaryota</taxon>
        <taxon>Viridiplantae</taxon>
        <taxon>Streptophyta</taxon>
        <taxon>Embryophyta</taxon>
        <taxon>Tracheophyta</taxon>
        <taxon>Spermatophyta</taxon>
        <taxon>Magnoliopsida</taxon>
        <taxon>Proteales</taxon>
        <taxon>Nelumbonaceae</taxon>
        <taxon>Nelumbo</taxon>
    </lineage>
</organism>
<dbReference type="InParanoid" id="A0A1U8Q8L6"/>
<evidence type="ECO:0000313" key="6">
    <source>
        <dbReference type="RefSeq" id="XP_019055129.1"/>
    </source>
</evidence>
<dbReference type="PRINTS" id="PR00320">
    <property type="entry name" value="GPROTEINBRPT"/>
</dbReference>
<feature type="compositionally biased region" description="Polar residues" evidence="4">
    <location>
        <begin position="791"/>
        <end position="800"/>
    </location>
</feature>
<evidence type="ECO:0000313" key="5">
    <source>
        <dbReference type="Proteomes" id="UP000189703"/>
    </source>
</evidence>
<dbReference type="AlphaFoldDB" id="A0A1U8Q8L6"/>
<sequence length="953" mass="104124">MTERRTMTLRWDRLGEDDDDCFFESCDRISSFAPHDLASSGSDDDENYDDSRMSFASAAPTPPEEFRCFVAAAARPPPAPMTQDYDFWMAEPGSIKDRRKRLLEGMGLSGDKELLRVTTIEVKNDPSIEGGQTQPAQSAESASAPEKEEVKQEAPASASRPPVVARSRSYGSITSALSIANSRREEFVSGALMKQLLRSPSELSSLCNENSQLDAGSTTLSTEKEGIGASENCNGLTSSLSIKRSDDSDVVIKNLDTEKEFIVNEVDSEGVVNTVSERETGKQLTRDEFEKSVGFSPIVKELMRRENVSKIIGSSISAIEKKMSPNAILSKSFRSSKKKGAALLKNIKGVANSMTGLIGEKDKDSLMEPRSPKSSSGWTKVRQNGKSFKELTGLYMCQEIQAHQGSIWTLRFSFDTRYLASAGEDRVIHVWEVMECDVLSLKPQEEGSSTPLHPMANSSPDRPPVAENQPTPSEKKKKGRTPANKKGGSAEPDYVLMPETSFLLSEKPVCSFQGHLDDVLDLSWSKSQQLLSSSMDKTVRLWDIESKTCLKLFAHNDYVTCIQFNPVDDKYFISGSLDAKVRIWNIPARQVVDWTDLHEMVTAACYTPDGQGALVGSHTGSCRLYDTSECKLLPKGEIDLQNKKKSQGKKITGFQFCPGNPSEVLITAADSKIWICDGLVITHKYRGFRNISSQIAASFTADGNYVVCASEDSHVYVWRHGETRNVGGGKSRGLITNRSHEHFPCRDVSVAIPWPGSIKFEPPTVNLNPPKKQSKRSNLPPLPSSPGPSNIEDSSVSGGSKRNAPSLAKKSSFSERATCPEEEVGKSASLRSESMSKRNVPPISKKGSFSERTTCPEEEVARSDSGISASDSFSSSANSVKNADPSSISAQGTSPSFSWPWFDGGSNNGNTTIQATAWGLVLVTAGVGGEIRIYQNFGLPLRIGRQTNLFRDA</sequence>
<keyword evidence="5" id="KW-1185">Reference proteome</keyword>
<evidence type="ECO:0000256" key="4">
    <source>
        <dbReference type="SAM" id="MobiDB-lite"/>
    </source>
</evidence>
<feature type="compositionally biased region" description="Polar residues" evidence="4">
    <location>
        <begin position="372"/>
        <end position="381"/>
    </location>
</feature>
<dbReference type="PANTHER" id="PTHR14221">
    <property type="entry name" value="WD REPEAT DOMAIN 44"/>
    <property type="match status" value="1"/>
</dbReference>
<dbReference type="InterPro" id="IPR015943">
    <property type="entry name" value="WD40/YVTN_repeat-like_dom_sf"/>
</dbReference>
<dbReference type="SMART" id="SM00320">
    <property type="entry name" value="WD40"/>
    <property type="match status" value="7"/>
</dbReference>
<dbReference type="FunFam" id="2.130.10.10:FF:000329">
    <property type="entry name" value="WD repeat-containing protein 44"/>
    <property type="match status" value="1"/>
</dbReference>
<dbReference type="InterPro" id="IPR036322">
    <property type="entry name" value="WD40_repeat_dom_sf"/>
</dbReference>
<proteinExistence type="predicted"/>
<dbReference type="Pfam" id="PF00400">
    <property type="entry name" value="WD40"/>
    <property type="match status" value="4"/>
</dbReference>
<name>A0A1U8Q8L6_NELNU</name>
<feature type="region of interest" description="Disordered" evidence="4">
    <location>
        <begin position="361"/>
        <end position="381"/>
    </location>
</feature>
<dbReference type="eggNOG" id="KOG0283">
    <property type="taxonomic scope" value="Eukaryota"/>
</dbReference>
<keyword evidence="2" id="KW-0677">Repeat</keyword>
<feature type="region of interest" description="Disordered" evidence="4">
    <location>
        <begin position="444"/>
        <end position="493"/>
    </location>
</feature>
<dbReference type="InterPro" id="IPR040324">
    <property type="entry name" value="WDR44/Dgr2"/>
</dbReference>
<dbReference type="OMA" id="EIQECEV"/>
<feature type="region of interest" description="Disordered" evidence="4">
    <location>
        <begin position="33"/>
        <end position="60"/>
    </location>
</feature>
<feature type="repeat" description="WD" evidence="3">
    <location>
        <begin position="512"/>
        <end position="552"/>
    </location>
</feature>